<gene>
    <name evidence="6" type="primary">abc-f</name>
    <name evidence="6" type="ORF">P7D36_04910</name>
    <name evidence="5" type="ORF">P7D39_03025</name>
</gene>
<dbReference type="GO" id="GO:0016887">
    <property type="term" value="F:ATP hydrolysis activity"/>
    <property type="evidence" value="ECO:0007669"/>
    <property type="project" value="InterPro"/>
</dbReference>
<dbReference type="Pfam" id="PF00005">
    <property type="entry name" value="ABC_tran"/>
    <property type="match status" value="2"/>
</dbReference>
<dbReference type="InterPro" id="IPR017871">
    <property type="entry name" value="ABC_transporter-like_CS"/>
</dbReference>
<dbReference type="PROSITE" id="PS00211">
    <property type="entry name" value="ABC_TRANSPORTER_1"/>
    <property type="match status" value="1"/>
</dbReference>
<keyword evidence="2" id="KW-0067">ATP-binding</keyword>
<organism evidence="6 7">
    <name type="scientific">Enterococcus dongliensis</name>
    <dbReference type="NCBI Taxonomy" id="2559925"/>
    <lineage>
        <taxon>Bacteria</taxon>
        <taxon>Bacillati</taxon>
        <taxon>Bacillota</taxon>
        <taxon>Bacilli</taxon>
        <taxon>Lactobacillales</taxon>
        <taxon>Enterococcaceae</taxon>
        <taxon>Enterococcus</taxon>
    </lineage>
</organism>
<dbReference type="Gene3D" id="3.40.50.300">
    <property type="entry name" value="P-loop containing nucleotide triphosphate hydrolases"/>
    <property type="match status" value="3"/>
</dbReference>
<feature type="domain" description="ABC transporter" evidence="4">
    <location>
        <begin position="6"/>
        <end position="200"/>
    </location>
</feature>
<dbReference type="Proteomes" id="UP001256547">
    <property type="component" value="Unassembled WGS sequence"/>
</dbReference>
<name>A0AAP5KPC1_9ENTE</name>
<dbReference type="Pfam" id="PF12848">
    <property type="entry name" value="ABC_tran_Xtn"/>
    <property type="match status" value="1"/>
</dbReference>
<dbReference type="InterPro" id="IPR032781">
    <property type="entry name" value="ABC_tran_Xtn"/>
</dbReference>
<keyword evidence="8" id="KW-1185">Reference proteome</keyword>
<evidence type="ECO:0000256" key="2">
    <source>
        <dbReference type="ARBA" id="ARBA00022840"/>
    </source>
</evidence>
<proteinExistence type="predicted"/>
<dbReference type="SUPFAM" id="SSF52540">
    <property type="entry name" value="P-loop containing nucleoside triphosphate hydrolases"/>
    <property type="match status" value="2"/>
</dbReference>
<accession>A0AAP5KPC1</accession>
<reference evidence="6 8" key="1">
    <citation type="submission" date="2023-03" db="EMBL/GenBank/DDBJ databases">
        <authorList>
            <person name="Shen W."/>
            <person name="Cai J."/>
        </authorList>
    </citation>
    <scope>NUCLEOTIDE SEQUENCE</scope>
    <source>
        <strain evidence="6">P55-2</strain>
        <strain evidence="5 8">P72-2</strain>
    </source>
</reference>
<dbReference type="InterPro" id="IPR003593">
    <property type="entry name" value="AAA+_ATPase"/>
</dbReference>
<dbReference type="GO" id="GO:0005524">
    <property type="term" value="F:ATP binding"/>
    <property type="evidence" value="ECO:0007669"/>
    <property type="project" value="UniProtKB-KW"/>
</dbReference>
<evidence type="ECO:0000256" key="3">
    <source>
        <dbReference type="SAM" id="MobiDB-lite"/>
    </source>
</evidence>
<comment type="caution">
    <text evidence="6">The sequence shown here is derived from an EMBL/GenBank/DDBJ whole genome shotgun (WGS) entry which is preliminary data.</text>
</comment>
<feature type="domain" description="ABC transporter" evidence="4">
    <location>
        <begin position="299"/>
        <end position="488"/>
    </location>
</feature>
<evidence type="ECO:0000259" key="4">
    <source>
        <dbReference type="PROSITE" id="PS50893"/>
    </source>
</evidence>
<evidence type="ECO:0000313" key="6">
    <source>
        <dbReference type="EMBL" id="MDT2636850.1"/>
    </source>
</evidence>
<dbReference type="InterPro" id="IPR027417">
    <property type="entry name" value="P-loop_NTPase"/>
</dbReference>
<sequence length="488" mass="55581">MENLSIKLTNIQHSFGTKELFSIDALSVYQGDRIGIIGSNGQGKSTLLKMIYGELTPDSGSIQKENDFHFFQQISEVDEEINYENIDWELMGRFFVPKNQVNTLSGGEKTKYRLTQVLSGYEAGLLLDEPTTHLDQKGIQTLIEELRYYYGTLLFVSHDRTFLNQLATKIWEVEAGKVKEYSGNYDEYCKQKELEKLENNRAAEQFVKEKTRLESAIAKKKAQAEKSKQVSIKKKQQHIRPDRLSSSKQKDTVQKNIQKTAKAMESRLLQLEEKKTLGIQRAITFPPSKTLELHNKFPIRGADFHLEKGGKCLFDHCDFQFGVGKCIAITGKNGAGKTSLLNSILTDEAGIILSPKVVFATYHQMAYKITGTQTVLTYLLQQTEYKEPLIRSILHNLGFSQLEMTKPIDRLSGGEATRVQIALLFTRPSNVLILDEPTNFIDLKTVEALEQLIISYQGTVIVTSHDRYFVERVADEIYTIENLRLQQR</sequence>
<dbReference type="PANTHER" id="PTHR42855">
    <property type="entry name" value="ABC TRANSPORTER ATP-BINDING SUBUNIT"/>
    <property type="match status" value="1"/>
</dbReference>
<dbReference type="EMBL" id="JARPYT010000005">
    <property type="protein sequence ID" value="MDT2636850.1"/>
    <property type="molecule type" value="Genomic_DNA"/>
</dbReference>
<dbReference type="CDD" id="cd03221">
    <property type="entry name" value="ABCF_EF-3"/>
    <property type="match status" value="2"/>
</dbReference>
<feature type="compositionally biased region" description="Basic and acidic residues" evidence="3">
    <location>
        <begin position="239"/>
        <end position="253"/>
    </location>
</feature>
<dbReference type="PROSITE" id="PS50893">
    <property type="entry name" value="ABC_TRANSPORTER_2"/>
    <property type="match status" value="2"/>
</dbReference>
<evidence type="ECO:0000313" key="7">
    <source>
        <dbReference type="Proteomes" id="UP001245561"/>
    </source>
</evidence>
<dbReference type="RefSeq" id="WP_137603523.1">
    <property type="nucleotide sequence ID" value="NZ_JARPYR010000004.1"/>
</dbReference>
<dbReference type="PANTHER" id="PTHR42855:SF2">
    <property type="entry name" value="DRUG RESISTANCE ABC TRANSPORTER,ATP-BINDING PROTEIN"/>
    <property type="match status" value="1"/>
</dbReference>
<dbReference type="InterPro" id="IPR003439">
    <property type="entry name" value="ABC_transporter-like_ATP-bd"/>
</dbReference>
<dbReference type="Proteomes" id="UP001245561">
    <property type="component" value="Unassembled WGS sequence"/>
</dbReference>
<keyword evidence="1" id="KW-0547">Nucleotide-binding</keyword>
<evidence type="ECO:0000313" key="8">
    <source>
        <dbReference type="Proteomes" id="UP001256547"/>
    </source>
</evidence>
<dbReference type="NCBIfam" id="NF000355">
    <property type="entry name" value="ribo_prot_ABC_F"/>
    <property type="match status" value="1"/>
</dbReference>
<dbReference type="EMBL" id="JARPYR010000004">
    <property type="protein sequence ID" value="MDT2595996.1"/>
    <property type="molecule type" value="Genomic_DNA"/>
</dbReference>
<evidence type="ECO:0000313" key="5">
    <source>
        <dbReference type="EMBL" id="MDT2595996.1"/>
    </source>
</evidence>
<dbReference type="SMART" id="SM00382">
    <property type="entry name" value="AAA"/>
    <property type="match status" value="2"/>
</dbReference>
<dbReference type="AlphaFoldDB" id="A0AAP5KPC1"/>
<protein>
    <submittedName>
        <fullName evidence="6">ABC-F type ribosomal protection protein</fullName>
    </submittedName>
</protein>
<feature type="region of interest" description="Disordered" evidence="3">
    <location>
        <begin position="224"/>
        <end position="253"/>
    </location>
</feature>
<evidence type="ECO:0000256" key="1">
    <source>
        <dbReference type="ARBA" id="ARBA00022741"/>
    </source>
</evidence>
<dbReference type="InterPro" id="IPR051309">
    <property type="entry name" value="ABCF_ATPase"/>
</dbReference>